<reference evidence="2" key="1">
    <citation type="submission" date="2019-08" db="EMBL/GenBank/DDBJ databases">
        <authorList>
            <person name="Kucharzyk K."/>
            <person name="Murdoch R.W."/>
            <person name="Higgins S."/>
            <person name="Loffler F."/>
        </authorList>
    </citation>
    <scope>NUCLEOTIDE SEQUENCE</scope>
</reference>
<dbReference type="InterPro" id="IPR030395">
    <property type="entry name" value="GP_PDE_dom"/>
</dbReference>
<dbReference type="AlphaFoldDB" id="A0A644TQH4"/>
<sequence>MLIYAHRGGREHTPENTMAAFNNALVCRADGIEIDVHLTKDGQPVICHDYKIDRTSNGSGLIKDFTLTQLKQFDFGGWFAPHFTGQKIVALEEYLIWQTNTSLRLNIEIKNGPLLYQAIEKKVIQLVEAYRISDRVIISSFYHPSLLKIKELNPTIKTGVLFEGRPIYPCQLVIDAKADFLHPYWQSLDKDWAACAHSWEIGINTYTVNHTDEFEFVRNLGVDAIITDCPGKFISNSIPPLPKPHPLLP</sequence>
<dbReference type="PANTHER" id="PTHR46211">
    <property type="entry name" value="GLYCEROPHOSPHORYL DIESTER PHOSPHODIESTERASE"/>
    <property type="match status" value="1"/>
</dbReference>
<evidence type="ECO:0000259" key="1">
    <source>
        <dbReference type="PROSITE" id="PS51704"/>
    </source>
</evidence>
<gene>
    <name evidence="2" type="primary">glpQ_3</name>
    <name evidence="2" type="ORF">SDC9_13624</name>
</gene>
<dbReference type="Gene3D" id="3.20.20.190">
    <property type="entry name" value="Phosphatidylinositol (PI) phosphodiesterase"/>
    <property type="match status" value="1"/>
</dbReference>
<dbReference type="PANTHER" id="PTHR46211:SF1">
    <property type="entry name" value="GLYCEROPHOSPHODIESTER PHOSPHODIESTERASE, CYTOPLASMIC"/>
    <property type="match status" value="1"/>
</dbReference>
<protein>
    <submittedName>
        <fullName evidence="2">Glycerophosphodiester phosphodiesterase</fullName>
        <ecNumber evidence="2">3.1.4.46</ecNumber>
    </submittedName>
</protein>
<dbReference type="PROSITE" id="PS51704">
    <property type="entry name" value="GP_PDE"/>
    <property type="match status" value="1"/>
</dbReference>
<dbReference type="Pfam" id="PF03009">
    <property type="entry name" value="GDPD"/>
    <property type="match status" value="1"/>
</dbReference>
<organism evidence="2">
    <name type="scientific">bioreactor metagenome</name>
    <dbReference type="NCBI Taxonomy" id="1076179"/>
    <lineage>
        <taxon>unclassified sequences</taxon>
        <taxon>metagenomes</taxon>
        <taxon>ecological metagenomes</taxon>
    </lineage>
</organism>
<dbReference type="InterPro" id="IPR017946">
    <property type="entry name" value="PLC-like_Pdiesterase_TIM-brl"/>
</dbReference>
<evidence type="ECO:0000313" key="2">
    <source>
        <dbReference type="EMBL" id="MPL67921.1"/>
    </source>
</evidence>
<dbReference type="CDD" id="cd08563">
    <property type="entry name" value="GDPD_TtGDE_like"/>
    <property type="match status" value="1"/>
</dbReference>
<feature type="domain" description="GP-PDE" evidence="1">
    <location>
        <begin position="1"/>
        <end position="237"/>
    </location>
</feature>
<accession>A0A644TQH4</accession>
<name>A0A644TQH4_9ZZZZ</name>
<dbReference type="GO" id="GO:0006629">
    <property type="term" value="P:lipid metabolic process"/>
    <property type="evidence" value="ECO:0007669"/>
    <property type="project" value="InterPro"/>
</dbReference>
<proteinExistence type="predicted"/>
<dbReference type="GO" id="GO:0008889">
    <property type="term" value="F:glycerophosphodiester phosphodiesterase activity"/>
    <property type="evidence" value="ECO:0007669"/>
    <property type="project" value="UniProtKB-EC"/>
</dbReference>
<dbReference type="SUPFAM" id="SSF51695">
    <property type="entry name" value="PLC-like phosphodiesterases"/>
    <property type="match status" value="1"/>
</dbReference>
<dbReference type="EC" id="3.1.4.46" evidence="2"/>
<keyword evidence="2" id="KW-0378">Hydrolase</keyword>
<comment type="caution">
    <text evidence="2">The sequence shown here is derived from an EMBL/GenBank/DDBJ whole genome shotgun (WGS) entry which is preliminary data.</text>
</comment>
<dbReference type="EMBL" id="VSSQ01000039">
    <property type="protein sequence ID" value="MPL67921.1"/>
    <property type="molecule type" value="Genomic_DNA"/>
</dbReference>